<dbReference type="CDD" id="cd10938">
    <property type="entry name" value="CE4_HpPgdA_like"/>
    <property type="match status" value="1"/>
</dbReference>
<reference evidence="2" key="2">
    <citation type="journal article" date="2023" name="Front. Microbiol.">
        <title>Ralstonia chuxiongensis sp. nov., Ralstonia mojiangensis sp. nov., and Ralstonia soli sp. nov., isolated from tobacco fields, are three novel species in the family Burkholderiaceae.</title>
        <authorList>
            <person name="Lu C.H."/>
            <person name="Zhang Y.Y."/>
            <person name="Jiang N."/>
            <person name="Chen W."/>
            <person name="Shao X."/>
            <person name="Zhao Z.M."/>
            <person name="Lu W.L."/>
            <person name="Hu X."/>
            <person name="Xi Y.X."/>
            <person name="Zou S.Y."/>
            <person name="Wei Q.J."/>
            <person name="Lin Z.L."/>
            <person name="Gong L."/>
            <person name="Gai X.T."/>
            <person name="Zhang L.Q."/>
            <person name="Li J.Y."/>
            <person name="Jin Y."/>
            <person name="Xia Z.Y."/>
        </authorList>
    </citation>
    <scope>NUCLEOTIDE SEQUENCE</scope>
    <source>
        <strain evidence="2">21MJYT02-11</strain>
    </source>
</reference>
<dbReference type="EMBL" id="JAMXHT010000001">
    <property type="protein sequence ID" value="MCO5396716.1"/>
    <property type="molecule type" value="Genomic_DNA"/>
</dbReference>
<dbReference type="SUPFAM" id="SSF88713">
    <property type="entry name" value="Glycoside hydrolase/deacetylase"/>
    <property type="match status" value="1"/>
</dbReference>
<dbReference type="Proteomes" id="UP001162811">
    <property type="component" value="Unassembled WGS sequence"/>
</dbReference>
<comment type="caution">
    <text evidence="2">The sequence shown here is derived from an EMBL/GenBank/DDBJ whole genome shotgun (WGS) entry which is preliminary data.</text>
</comment>
<evidence type="ECO:0000259" key="1">
    <source>
        <dbReference type="PROSITE" id="PS51677"/>
    </source>
</evidence>
<dbReference type="InterPro" id="IPR011330">
    <property type="entry name" value="Glyco_hydro/deAcase_b/a-brl"/>
</dbReference>
<dbReference type="InterPro" id="IPR002509">
    <property type="entry name" value="NODB_dom"/>
</dbReference>
<proteinExistence type="predicted"/>
<dbReference type="PANTHER" id="PTHR47561:SF1">
    <property type="entry name" value="POLYSACCHARIDE DEACETYLASE FAMILY PROTEIN (AFU_ORTHOLOGUE AFUA_6G05030)"/>
    <property type="match status" value="1"/>
</dbReference>
<evidence type="ECO:0000313" key="2">
    <source>
        <dbReference type="EMBL" id="MCO5396716.1"/>
    </source>
</evidence>
<protein>
    <submittedName>
        <fullName evidence="2">Polysaccharide deacetylase</fullName>
    </submittedName>
</protein>
<dbReference type="Gene3D" id="3.20.20.370">
    <property type="entry name" value="Glycoside hydrolase/deacetylase"/>
    <property type="match status" value="1"/>
</dbReference>
<dbReference type="PANTHER" id="PTHR47561">
    <property type="entry name" value="POLYSACCHARIDE DEACETYLASE FAMILY PROTEIN (AFU_ORTHOLOGUE AFUA_6G05030)"/>
    <property type="match status" value="1"/>
</dbReference>
<feature type="domain" description="NodB homology" evidence="1">
    <location>
        <begin position="20"/>
        <end position="253"/>
    </location>
</feature>
<dbReference type="InterPro" id="IPR037950">
    <property type="entry name" value="PgdA-like"/>
</dbReference>
<reference evidence="2" key="1">
    <citation type="submission" date="2022-06" db="EMBL/GenBank/DDBJ databases">
        <authorList>
            <person name="Lu C.-H."/>
        </authorList>
    </citation>
    <scope>NUCLEOTIDE SEQUENCE</scope>
    <source>
        <strain evidence="2">21MJYT02-11</strain>
    </source>
</reference>
<accession>A0ABT1AEB9</accession>
<evidence type="ECO:0000313" key="3">
    <source>
        <dbReference type="Proteomes" id="UP001162811"/>
    </source>
</evidence>
<keyword evidence="3" id="KW-1185">Reference proteome</keyword>
<organism evidence="2 3">
    <name type="scientific">Ralstonia soli</name>
    <dbReference type="NCBI Taxonomy" id="2953896"/>
    <lineage>
        <taxon>Bacteria</taxon>
        <taxon>Pseudomonadati</taxon>
        <taxon>Pseudomonadota</taxon>
        <taxon>Betaproteobacteria</taxon>
        <taxon>Burkholderiales</taxon>
        <taxon>Burkholderiaceae</taxon>
        <taxon>Ralstonia</taxon>
    </lineage>
</organism>
<dbReference type="PROSITE" id="PS51677">
    <property type="entry name" value="NODB"/>
    <property type="match status" value="1"/>
</dbReference>
<dbReference type="RefSeq" id="WP_252675720.1">
    <property type="nucleotide sequence ID" value="NZ_JAMXHT010000001.1"/>
</dbReference>
<dbReference type="Pfam" id="PF01522">
    <property type="entry name" value="Polysacc_deac_1"/>
    <property type="match status" value="1"/>
</dbReference>
<name>A0ABT1AEB9_9RALS</name>
<gene>
    <name evidence="2" type="ORF">NG900_00740</name>
</gene>
<sequence>MTFDFDALAIWFSTFKQTTPTALSRGEYGVRAGIPRILAMLARQGVKATFFTPAHTARNFPASLEAITSAGHEVAAHGLLHESPVGLPIEEERDLLFRSLDELEAVTGKRPRGYRSPAWDLSDNSIALLEEAGLQYDSSMMANDFQPYFARTGDKMTDDKITFGVNSSVVEFPVAWELDDYPYFHWSARPYNAGLRSTEDVFGSWKGEFDTAYAENGVFTLTCHPEIIGRGPRVAMLERLIEQMRARDGVEFLTMEEAAKKFKAAFQSEEIG</sequence>